<evidence type="ECO:0000313" key="3">
    <source>
        <dbReference type="Proteomes" id="UP001500192"/>
    </source>
</evidence>
<dbReference type="Proteomes" id="UP001500192">
    <property type="component" value="Unassembled WGS sequence"/>
</dbReference>
<keyword evidence="3" id="KW-1185">Reference proteome</keyword>
<dbReference type="EMBL" id="BAABIB010000105">
    <property type="protein sequence ID" value="GAA5172975.1"/>
    <property type="molecule type" value="Genomic_DNA"/>
</dbReference>
<gene>
    <name evidence="2" type="ORF">GCM10023214_55170</name>
</gene>
<proteinExistence type="predicted"/>
<comment type="caution">
    <text evidence="2">The sequence shown here is derived from an EMBL/GenBank/DDBJ whole genome shotgun (WGS) entry which is preliminary data.</text>
</comment>
<protein>
    <submittedName>
        <fullName evidence="2">Uncharacterized protein</fullName>
    </submittedName>
</protein>
<sequence length="495" mass="52627">MGKDRPIPGTGQPLSQGGAVTNEENLALQLWRTLEPDRDAWSEHVRERLAELGAEAHLSRFDGNAAEWGDSPWTHHGSPVAGMVQELAGQVKNGMAALGAEPARLSTVYVTTTLQHDVSAQLQPFPDGSGLVTIADSVFGLISPLARHAAAALDRLNSRPAPARIARSYWAAARGSLAEDPDLLFALLRYYTVNQRVFGLAANLVRPLTTRAENIALLISHFAFQFVIGHEIAHHVLAHGSAPGGAQPSGGHLPVCSEDQRRELEADLLAHRAVLAEARAGGSVAHPSVLALLGAFVAMVAIHLSERGLFLRYGFTHPTAASRAERLYGEADPQARLVTRLFTNALLPAVESAATFAPGATVFDADRYAGSPLIDTPQPSQYLHTIAGCDRLLCRPPGFLMTKLGEVADVTGLPALRAGVAAIDSGDTGGALRSWGVRPDVTAGLLDAAQPLTFHTVLEEIRKGLLRQGLPAEHGRLSAIVAAKLVEFNIADPRQ</sequence>
<organism evidence="2 3">
    <name type="scientific">Amycolatopsis dongchuanensis</name>
    <dbReference type="NCBI Taxonomy" id="1070866"/>
    <lineage>
        <taxon>Bacteria</taxon>
        <taxon>Bacillati</taxon>
        <taxon>Actinomycetota</taxon>
        <taxon>Actinomycetes</taxon>
        <taxon>Pseudonocardiales</taxon>
        <taxon>Pseudonocardiaceae</taxon>
        <taxon>Amycolatopsis</taxon>
    </lineage>
</organism>
<evidence type="ECO:0000256" key="1">
    <source>
        <dbReference type="SAM" id="MobiDB-lite"/>
    </source>
</evidence>
<accession>A0ABP9R937</accession>
<feature type="region of interest" description="Disordered" evidence="1">
    <location>
        <begin position="1"/>
        <end position="20"/>
    </location>
</feature>
<name>A0ABP9R937_9PSEU</name>
<reference evidence="3" key="1">
    <citation type="journal article" date="2019" name="Int. J. Syst. Evol. Microbiol.">
        <title>The Global Catalogue of Microorganisms (GCM) 10K type strain sequencing project: providing services to taxonomists for standard genome sequencing and annotation.</title>
        <authorList>
            <consortium name="The Broad Institute Genomics Platform"/>
            <consortium name="The Broad Institute Genome Sequencing Center for Infectious Disease"/>
            <person name="Wu L."/>
            <person name="Ma J."/>
        </authorList>
    </citation>
    <scope>NUCLEOTIDE SEQUENCE [LARGE SCALE GENOMIC DNA]</scope>
    <source>
        <strain evidence="3">JCM 18054</strain>
    </source>
</reference>
<evidence type="ECO:0000313" key="2">
    <source>
        <dbReference type="EMBL" id="GAA5172975.1"/>
    </source>
</evidence>